<dbReference type="Proteomes" id="UP001153714">
    <property type="component" value="Chromosome 11"/>
</dbReference>
<organism evidence="1 2">
    <name type="scientific">Diatraea saccharalis</name>
    <name type="common">sugarcane borer</name>
    <dbReference type="NCBI Taxonomy" id="40085"/>
    <lineage>
        <taxon>Eukaryota</taxon>
        <taxon>Metazoa</taxon>
        <taxon>Ecdysozoa</taxon>
        <taxon>Arthropoda</taxon>
        <taxon>Hexapoda</taxon>
        <taxon>Insecta</taxon>
        <taxon>Pterygota</taxon>
        <taxon>Neoptera</taxon>
        <taxon>Endopterygota</taxon>
        <taxon>Lepidoptera</taxon>
        <taxon>Glossata</taxon>
        <taxon>Ditrysia</taxon>
        <taxon>Pyraloidea</taxon>
        <taxon>Crambidae</taxon>
        <taxon>Crambinae</taxon>
        <taxon>Diatraea</taxon>
    </lineage>
</organism>
<keyword evidence="2" id="KW-1185">Reference proteome</keyword>
<accession>A0A9N9W7N5</accession>
<name>A0A9N9W7N5_9NEOP</name>
<proteinExistence type="predicted"/>
<sequence length="213" mass="23923">MDVVLRASQESGGYWVKNEVSQESDLDSNGIVYGQLLKSIQEAPQDVVEETVYLGIDRKQSNIKESDIDFRYISDAIPKKPYYPASFGLKSSGVVQINGKSFLYPNTPMLLYPQDVKQDFICKIGEESMNQEPQCIMVLVPKGDMIELALVNEEATWSSGLNPNKVAVGYWNVDPAVFPLYQPLSSLMYLKKCPRLLFGRYQNVAAIGLQTCY</sequence>
<evidence type="ECO:0000313" key="2">
    <source>
        <dbReference type="Proteomes" id="UP001153714"/>
    </source>
</evidence>
<reference evidence="1" key="2">
    <citation type="submission" date="2022-10" db="EMBL/GenBank/DDBJ databases">
        <authorList>
            <consortium name="ENA_rothamsted_submissions"/>
            <consortium name="culmorum"/>
            <person name="King R."/>
        </authorList>
    </citation>
    <scope>NUCLEOTIDE SEQUENCE</scope>
</reference>
<protein>
    <submittedName>
        <fullName evidence="1">Uncharacterized protein</fullName>
    </submittedName>
</protein>
<reference evidence="1" key="1">
    <citation type="submission" date="2021-12" db="EMBL/GenBank/DDBJ databases">
        <authorList>
            <person name="King R."/>
        </authorList>
    </citation>
    <scope>NUCLEOTIDE SEQUENCE</scope>
</reference>
<gene>
    <name evidence="1" type="ORF">DIATSA_LOCUS2038</name>
</gene>
<dbReference type="AlphaFoldDB" id="A0A9N9W7N5"/>
<dbReference type="OrthoDB" id="2121828at2759"/>
<evidence type="ECO:0000313" key="1">
    <source>
        <dbReference type="EMBL" id="CAG9783903.1"/>
    </source>
</evidence>
<dbReference type="EMBL" id="OU893342">
    <property type="protein sequence ID" value="CAG9783903.1"/>
    <property type="molecule type" value="Genomic_DNA"/>
</dbReference>